<evidence type="ECO:0000313" key="2">
    <source>
        <dbReference type="EMBL" id="VAW22281.1"/>
    </source>
</evidence>
<feature type="domain" description="Transcription regulator PadR N-terminal" evidence="1">
    <location>
        <begin position="8"/>
        <end position="81"/>
    </location>
</feature>
<dbReference type="InterPro" id="IPR036390">
    <property type="entry name" value="WH_DNA-bd_sf"/>
</dbReference>
<protein>
    <submittedName>
        <fullName evidence="2">Transcriptional regulator, PadR family</fullName>
    </submittedName>
</protein>
<evidence type="ECO:0000259" key="1">
    <source>
        <dbReference type="Pfam" id="PF03551"/>
    </source>
</evidence>
<dbReference type="InterPro" id="IPR036388">
    <property type="entry name" value="WH-like_DNA-bd_sf"/>
</dbReference>
<dbReference type="Pfam" id="PF03551">
    <property type="entry name" value="PadR"/>
    <property type="match status" value="1"/>
</dbReference>
<dbReference type="SUPFAM" id="SSF46785">
    <property type="entry name" value="Winged helix' DNA-binding domain"/>
    <property type="match status" value="1"/>
</dbReference>
<gene>
    <name evidence="2" type="ORF">MNBD_ALPHA12-1348</name>
</gene>
<organism evidence="2">
    <name type="scientific">hydrothermal vent metagenome</name>
    <dbReference type="NCBI Taxonomy" id="652676"/>
    <lineage>
        <taxon>unclassified sequences</taxon>
        <taxon>metagenomes</taxon>
        <taxon>ecological metagenomes</taxon>
    </lineage>
</organism>
<sequence length="182" mass="20575">MNVATLCLAILQSGETTGYEIRKMSTEGEYAYFVDASYGSIYPALARLQADGMVTCRIEQQTGRPAKKVYSITKKGRQTFHQSLFNELDDDVFRSEFLLFARFATDLPASLVKKRLNERIEAMNSEIKQLKDIQDDKTTDADKWVIDYGIKCLTVAREHVASHMNELIGLAQPDDIRPEAAE</sequence>
<proteinExistence type="predicted"/>
<dbReference type="Gene3D" id="1.10.10.10">
    <property type="entry name" value="Winged helix-like DNA-binding domain superfamily/Winged helix DNA-binding domain"/>
    <property type="match status" value="1"/>
</dbReference>
<accession>A0A3B0TUE2</accession>
<dbReference type="PANTHER" id="PTHR43252">
    <property type="entry name" value="TRANSCRIPTIONAL REGULATOR YQJI"/>
    <property type="match status" value="1"/>
</dbReference>
<dbReference type="AlphaFoldDB" id="A0A3B0TUE2"/>
<dbReference type="PANTHER" id="PTHR43252:SF6">
    <property type="entry name" value="NEGATIVE TRANSCRIPTION REGULATOR PADR"/>
    <property type="match status" value="1"/>
</dbReference>
<dbReference type="InterPro" id="IPR005149">
    <property type="entry name" value="Tscrpt_reg_PadR_N"/>
</dbReference>
<reference evidence="2" key="1">
    <citation type="submission" date="2018-06" db="EMBL/GenBank/DDBJ databases">
        <authorList>
            <person name="Zhirakovskaya E."/>
        </authorList>
    </citation>
    <scope>NUCLEOTIDE SEQUENCE</scope>
</reference>
<dbReference type="EMBL" id="UOEO01000198">
    <property type="protein sequence ID" value="VAW22281.1"/>
    <property type="molecule type" value="Genomic_DNA"/>
</dbReference>
<name>A0A3B0TUE2_9ZZZZ</name>